<dbReference type="CDD" id="cd08253">
    <property type="entry name" value="zeta_crystallin"/>
    <property type="match status" value="1"/>
</dbReference>
<feature type="domain" description="Enoyl reductase (ER)" evidence="2">
    <location>
        <begin position="20"/>
        <end position="328"/>
    </location>
</feature>
<proteinExistence type="predicted"/>
<evidence type="ECO:0000313" key="3">
    <source>
        <dbReference type="EMBL" id="CAB4680351.1"/>
    </source>
</evidence>
<dbReference type="SUPFAM" id="SSF50129">
    <property type="entry name" value="GroES-like"/>
    <property type="match status" value="1"/>
</dbReference>
<dbReference type="Pfam" id="PF08240">
    <property type="entry name" value="ADH_N"/>
    <property type="match status" value="1"/>
</dbReference>
<accession>A0A6J6N156</accession>
<organism evidence="3">
    <name type="scientific">freshwater metagenome</name>
    <dbReference type="NCBI Taxonomy" id="449393"/>
    <lineage>
        <taxon>unclassified sequences</taxon>
        <taxon>metagenomes</taxon>
        <taxon>ecological metagenomes</taxon>
    </lineage>
</organism>
<dbReference type="SMART" id="SM00829">
    <property type="entry name" value="PKS_ER"/>
    <property type="match status" value="1"/>
</dbReference>
<evidence type="ECO:0000259" key="2">
    <source>
        <dbReference type="SMART" id="SM00829"/>
    </source>
</evidence>
<dbReference type="PANTHER" id="PTHR44154:SF1">
    <property type="entry name" value="QUINONE OXIDOREDUCTASE"/>
    <property type="match status" value="1"/>
</dbReference>
<dbReference type="InterPro" id="IPR020843">
    <property type="entry name" value="ER"/>
</dbReference>
<dbReference type="InterPro" id="IPR036291">
    <property type="entry name" value="NAD(P)-bd_dom_sf"/>
</dbReference>
<dbReference type="EMBL" id="CAEZWW010000157">
    <property type="protein sequence ID" value="CAB4680351.1"/>
    <property type="molecule type" value="Genomic_DNA"/>
</dbReference>
<dbReference type="InterPro" id="IPR051603">
    <property type="entry name" value="Zinc-ADH_QOR/CCCR"/>
</dbReference>
<reference evidence="3" key="1">
    <citation type="submission" date="2020-05" db="EMBL/GenBank/DDBJ databases">
        <authorList>
            <person name="Chiriac C."/>
            <person name="Salcher M."/>
            <person name="Ghai R."/>
            <person name="Kavagutti S V."/>
        </authorList>
    </citation>
    <scope>NUCLEOTIDE SEQUENCE</scope>
</reference>
<gene>
    <name evidence="3" type="ORF">UFOPK2310_01183</name>
</gene>
<sequence length="332" mass="34380">MSGQKSNEMLAAVYDKTGVAADVLSVRSIKRPDVGAGQVRVKVAFSGINPTDVKFRGGRTTRPIDGFQVPHVDGSGTIDAVGPGVDLTRIGQRVWVLLAAHESKWGTAAEWAVVNQDRAIPLPDSVSFELAATLGVPAVTAANCVLGDGPVSGLDVLVAGGAGAVGSCAVQLARWQGARVAATVSGSAKAEIARQAGADYVVNYRDTDAISQLQTWSTKVARIIEVDLAANLDIDLAVAAPGASIVTYAAPGEDPVLPTRRLMTAGVCLRFMLLYTLPAPLLAAAIEVVRAALVADVLQLPSIQVFALNDIVAAHEAQEAGPIGRVLVELPQ</sequence>
<dbReference type="Gene3D" id="3.90.180.10">
    <property type="entry name" value="Medium-chain alcohol dehydrogenases, catalytic domain"/>
    <property type="match status" value="1"/>
</dbReference>
<dbReference type="InterPro" id="IPR013154">
    <property type="entry name" value="ADH-like_N"/>
</dbReference>
<dbReference type="SUPFAM" id="SSF51735">
    <property type="entry name" value="NAD(P)-binding Rossmann-fold domains"/>
    <property type="match status" value="1"/>
</dbReference>
<dbReference type="PANTHER" id="PTHR44154">
    <property type="entry name" value="QUINONE OXIDOREDUCTASE"/>
    <property type="match status" value="1"/>
</dbReference>
<protein>
    <submittedName>
        <fullName evidence="3">Unannotated protein</fullName>
    </submittedName>
</protein>
<dbReference type="GO" id="GO:0016491">
    <property type="term" value="F:oxidoreductase activity"/>
    <property type="evidence" value="ECO:0007669"/>
    <property type="project" value="InterPro"/>
</dbReference>
<keyword evidence="1" id="KW-0521">NADP</keyword>
<dbReference type="Gene3D" id="3.40.50.720">
    <property type="entry name" value="NAD(P)-binding Rossmann-like Domain"/>
    <property type="match status" value="1"/>
</dbReference>
<dbReference type="InterPro" id="IPR013149">
    <property type="entry name" value="ADH-like_C"/>
</dbReference>
<dbReference type="AlphaFoldDB" id="A0A6J6N156"/>
<dbReference type="InterPro" id="IPR011032">
    <property type="entry name" value="GroES-like_sf"/>
</dbReference>
<name>A0A6J6N156_9ZZZZ</name>
<evidence type="ECO:0000256" key="1">
    <source>
        <dbReference type="ARBA" id="ARBA00022857"/>
    </source>
</evidence>
<dbReference type="Pfam" id="PF00107">
    <property type="entry name" value="ADH_zinc_N"/>
    <property type="match status" value="1"/>
</dbReference>